<keyword evidence="5" id="KW-0687">Ribonucleoprotein</keyword>
<evidence type="ECO:0000256" key="2">
    <source>
        <dbReference type="ARBA" id="ARBA00009512"/>
    </source>
</evidence>
<evidence type="ECO:0000313" key="9">
    <source>
        <dbReference type="Proteomes" id="UP000327118"/>
    </source>
</evidence>
<keyword evidence="9" id="KW-1185">Reference proteome</keyword>
<dbReference type="CDD" id="cd15465">
    <property type="entry name" value="bS6_mito"/>
    <property type="match status" value="1"/>
</dbReference>
<dbReference type="AlphaFoldDB" id="A0A5N6Z6L7"/>
<reference evidence="9" key="1">
    <citation type="submission" date="2019-04" db="EMBL/GenBank/DDBJ databases">
        <title>Friends and foes A comparative genomics studyof 23 Aspergillus species from section Flavi.</title>
        <authorList>
            <consortium name="DOE Joint Genome Institute"/>
            <person name="Kjaerbolling I."/>
            <person name="Vesth T."/>
            <person name="Frisvad J.C."/>
            <person name="Nybo J.L."/>
            <person name="Theobald S."/>
            <person name="Kildgaard S."/>
            <person name="Isbrandt T."/>
            <person name="Kuo A."/>
            <person name="Sato A."/>
            <person name="Lyhne E.K."/>
            <person name="Kogle M.E."/>
            <person name="Wiebenga A."/>
            <person name="Kun R.S."/>
            <person name="Lubbers R.J."/>
            <person name="Makela M.R."/>
            <person name="Barry K."/>
            <person name="Chovatia M."/>
            <person name="Clum A."/>
            <person name="Daum C."/>
            <person name="Haridas S."/>
            <person name="He G."/>
            <person name="LaButti K."/>
            <person name="Lipzen A."/>
            <person name="Mondo S."/>
            <person name="Riley R."/>
            <person name="Salamov A."/>
            <person name="Simmons B.A."/>
            <person name="Magnuson J.K."/>
            <person name="Henrissat B."/>
            <person name="Mortensen U.H."/>
            <person name="Larsen T.O."/>
            <person name="Devries R.P."/>
            <person name="Grigoriev I.V."/>
            <person name="Machida M."/>
            <person name="Baker S.E."/>
            <person name="Andersen M.R."/>
        </authorList>
    </citation>
    <scope>NUCLEOTIDE SEQUENCE [LARGE SCALE GENOMIC DNA]</scope>
    <source>
        <strain evidence="9">CBS 553.77</strain>
    </source>
</reference>
<accession>A0A5N6Z6L7</accession>
<dbReference type="Proteomes" id="UP000327118">
    <property type="component" value="Unassembled WGS sequence"/>
</dbReference>
<dbReference type="PANTHER" id="PTHR21011">
    <property type="entry name" value="MITOCHONDRIAL 28S RIBOSOMAL PROTEIN S6"/>
    <property type="match status" value="1"/>
</dbReference>
<keyword evidence="4" id="KW-0496">Mitochondrion</keyword>
<dbReference type="GO" id="GO:0070181">
    <property type="term" value="F:small ribosomal subunit rRNA binding"/>
    <property type="evidence" value="ECO:0007669"/>
    <property type="project" value="TreeGrafter"/>
</dbReference>
<dbReference type="InterPro" id="IPR035980">
    <property type="entry name" value="Ribosomal_bS6_sf"/>
</dbReference>
<dbReference type="Gene3D" id="3.30.70.60">
    <property type="match status" value="1"/>
</dbReference>
<evidence type="ECO:0000256" key="1">
    <source>
        <dbReference type="ARBA" id="ARBA00004173"/>
    </source>
</evidence>
<name>A0A5N6Z6L7_9EURO</name>
<evidence type="ECO:0000256" key="5">
    <source>
        <dbReference type="ARBA" id="ARBA00023274"/>
    </source>
</evidence>
<dbReference type="SUPFAM" id="SSF54995">
    <property type="entry name" value="Ribosomal protein S6"/>
    <property type="match status" value="1"/>
</dbReference>
<proteinExistence type="inferred from homology"/>
<evidence type="ECO:0000256" key="6">
    <source>
        <dbReference type="ARBA" id="ARBA00035170"/>
    </source>
</evidence>
<sequence>MLYELIAVVRPGSLNEVREIARNAGIQVLRSGGVIRGYTNWGTFRLPKPTTKHQARYTDGHHFIMRFDASGPVQMAVRRTLGLDPRMIRFSVVKLGNKLEDIRDVPGKVEWNNTRTISESI</sequence>
<evidence type="ECO:0000256" key="3">
    <source>
        <dbReference type="ARBA" id="ARBA00022980"/>
    </source>
</evidence>
<dbReference type="PANTHER" id="PTHR21011:SF1">
    <property type="entry name" value="SMALL RIBOSOMAL SUBUNIT PROTEIN BS6M"/>
    <property type="match status" value="1"/>
</dbReference>
<keyword evidence="3 8" id="KW-0689">Ribosomal protein</keyword>
<evidence type="ECO:0000256" key="7">
    <source>
        <dbReference type="ARBA" id="ARBA00037226"/>
    </source>
</evidence>
<comment type="function">
    <text evidence="7">Component of the mitochondrial ribosome (mitoribosome), a dedicated translation machinery responsible for the synthesis of mitochondrial genome-encoded proteins, including at least some of the essential transmembrane subunits of the mitochondrial respiratory chain. The mitoribosomes are attached to the mitochondrial inner membrane and translation products are cotranslationally integrated into the membrane.</text>
</comment>
<dbReference type="InterPro" id="IPR000529">
    <property type="entry name" value="Ribosomal_bS6"/>
</dbReference>
<dbReference type="GO" id="GO:0005763">
    <property type="term" value="C:mitochondrial small ribosomal subunit"/>
    <property type="evidence" value="ECO:0007669"/>
    <property type="project" value="TreeGrafter"/>
</dbReference>
<dbReference type="Pfam" id="PF01250">
    <property type="entry name" value="Ribosomal_S6"/>
    <property type="match status" value="1"/>
</dbReference>
<gene>
    <name evidence="8" type="ORF">BDV28DRAFT_135278</name>
</gene>
<protein>
    <recommendedName>
        <fullName evidence="6">Small ribosomal subunit protein bS6m</fullName>
    </recommendedName>
</protein>
<dbReference type="OrthoDB" id="10259681at2759"/>
<organism evidence="8 9">
    <name type="scientific">Aspergillus coremiiformis</name>
    <dbReference type="NCBI Taxonomy" id="138285"/>
    <lineage>
        <taxon>Eukaryota</taxon>
        <taxon>Fungi</taxon>
        <taxon>Dikarya</taxon>
        <taxon>Ascomycota</taxon>
        <taxon>Pezizomycotina</taxon>
        <taxon>Eurotiomycetes</taxon>
        <taxon>Eurotiomycetidae</taxon>
        <taxon>Eurotiales</taxon>
        <taxon>Aspergillaceae</taxon>
        <taxon>Aspergillus</taxon>
        <taxon>Aspergillus subgen. Circumdati</taxon>
    </lineage>
</organism>
<dbReference type="InterPro" id="IPR014717">
    <property type="entry name" value="Transl_elong_EF1B/ribsomal_bS6"/>
</dbReference>
<dbReference type="FunFam" id="3.30.70.60:FF:000007">
    <property type="entry name" value="37S ribosomal protein Mrp17"/>
    <property type="match status" value="1"/>
</dbReference>
<dbReference type="EMBL" id="ML739134">
    <property type="protein sequence ID" value="KAE8352319.1"/>
    <property type="molecule type" value="Genomic_DNA"/>
</dbReference>
<evidence type="ECO:0000256" key="4">
    <source>
        <dbReference type="ARBA" id="ARBA00023128"/>
    </source>
</evidence>
<comment type="similarity">
    <text evidence="2">Belongs to the bacterial ribosomal protein bS6 family.</text>
</comment>
<dbReference type="GO" id="GO:0003735">
    <property type="term" value="F:structural constituent of ribosome"/>
    <property type="evidence" value="ECO:0007669"/>
    <property type="project" value="InterPro"/>
</dbReference>
<dbReference type="GO" id="GO:0006412">
    <property type="term" value="P:translation"/>
    <property type="evidence" value="ECO:0007669"/>
    <property type="project" value="InterPro"/>
</dbReference>
<dbReference type="NCBIfam" id="TIGR00166">
    <property type="entry name" value="S6"/>
    <property type="match status" value="1"/>
</dbReference>
<evidence type="ECO:0000313" key="8">
    <source>
        <dbReference type="EMBL" id="KAE8352319.1"/>
    </source>
</evidence>
<comment type="subcellular location">
    <subcellularLocation>
        <location evidence="1">Mitochondrion</location>
    </subcellularLocation>
</comment>